<dbReference type="GeneID" id="76198101"/>
<dbReference type="Gene3D" id="3.30.1050.10">
    <property type="entry name" value="SCP2 sterol-binding domain"/>
    <property type="match status" value="1"/>
</dbReference>
<keyword evidence="2" id="KW-0012">Acyltransferase</keyword>
<keyword evidence="2" id="KW-0808">Transferase</keyword>
<comment type="caution">
    <text evidence="2">The sequence shown here is derived from an EMBL/GenBank/DDBJ whole genome shotgun (WGS) entry which is preliminary data.</text>
</comment>
<organism evidence="2 3">
    <name type="scientific">Halocatena marina</name>
    <dbReference type="NCBI Taxonomy" id="2934937"/>
    <lineage>
        <taxon>Archaea</taxon>
        <taxon>Methanobacteriati</taxon>
        <taxon>Methanobacteriota</taxon>
        <taxon>Stenosarchaea group</taxon>
        <taxon>Halobacteria</taxon>
        <taxon>Halobacteriales</taxon>
        <taxon>Natronomonadaceae</taxon>
        <taxon>Halocatena</taxon>
    </lineage>
</organism>
<gene>
    <name evidence="2" type="primary">eis</name>
    <name evidence="2" type="ORF">ACFQL7_00935</name>
</gene>
<protein>
    <submittedName>
        <fullName evidence="2">Enhanced intracellular survival protein Eis</fullName>
        <ecNumber evidence="2">2.3.1.-</ecNumber>
    </submittedName>
</protein>
<proteinExistence type="predicted"/>
<dbReference type="PANTHER" id="PTHR37817:SF1">
    <property type="entry name" value="N-ACETYLTRANSFERASE EIS"/>
    <property type="match status" value="1"/>
</dbReference>
<dbReference type="Pfam" id="PF17668">
    <property type="entry name" value="Acetyltransf_17"/>
    <property type="match status" value="1"/>
</dbReference>
<reference evidence="2 3" key="1">
    <citation type="journal article" date="2019" name="Int. J. Syst. Evol. Microbiol.">
        <title>The Global Catalogue of Microorganisms (GCM) 10K type strain sequencing project: providing services to taxonomists for standard genome sequencing and annotation.</title>
        <authorList>
            <consortium name="The Broad Institute Genomics Platform"/>
            <consortium name="The Broad Institute Genome Sequencing Center for Infectious Disease"/>
            <person name="Wu L."/>
            <person name="Ma J."/>
        </authorList>
    </citation>
    <scope>NUCLEOTIDE SEQUENCE [LARGE SCALE GENOMIC DNA]</scope>
    <source>
        <strain evidence="2 3">RDMS1</strain>
    </source>
</reference>
<dbReference type="EMBL" id="JBHTAX010000001">
    <property type="protein sequence ID" value="MFC7188559.1"/>
    <property type="molecule type" value="Genomic_DNA"/>
</dbReference>
<dbReference type="InterPro" id="IPR016181">
    <property type="entry name" value="Acyl_CoA_acyltransferase"/>
</dbReference>
<dbReference type="InterPro" id="IPR041380">
    <property type="entry name" value="Acetyltransf_17"/>
</dbReference>
<feature type="domain" description="N-acetyltransferase" evidence="1">
    <location>
        <begin position="2"/>
        <end position="153"/>
    </location>
</feature>
<dbReference type="Proteomes" id="UP001596417">
    <property type="component" value="Unassembled WGS sequence"/>
</dbReference>
<dbReference type="EC" id="2.3.1.-" evidence="2"/>
<sequence length="396" mass="45217">MQDYRPVYDGDLNEFHRLLNYAFWPTESFEPIESSADIPAPATVGESRGLYDDDELVSTVTHHWLTLRIRGEYRAVAGVSAVSTPPKHRRKGFVRQLLFESLREYRKRDQYYSVLWPFEYSFYRKFGWGMCNEAAAITCSPDALSFVDRVNIPSGSAFVDLDTDRWEELARVYEACNDHDLAMRRTEEWWRKRVFQGWKSDPYVSGWERDGELRGYLVYAIEEEDDRTMNVWDIGYVDHEAYVELIRFCRYHDSQVECVSIRDADGTVLHDCVDDPRDVEIEISPGPMIRIVDVERALSDLSYSAGGSVVLSVKDALADWNDGCFRLTVEDGTASCEPTTANPDATVDVATLSQIAVGYCSVERAIRIGNVDATESAGSTLSKLFPKRETFLREGF</sequence>
<evidence type="ECO:0000259" key="1">
    <source>
        <dbReference type="PROSITE" id="PS51186"/>
    </source>
</evidence>
<dbReference type="InterPro" id="IPR036527">
    <property type="entry name" value="SCP2_sterol-bd_dom_sf"/>
</dbReference>
<accession>A0ABD5YGV0</accession>
<dbReference type="SUPFAM" id="SSF55718">
    <property type="entry name" value="SCP-like"/>
    <property type="match status" value="1"/>
</dbReference>
<dbReference type="Gene3D" id="3.40.630.30">
    <property type="match status" value="2"/>
</dbReference>
<dbReference type="InterPro" id="IPR051554">
    <property type="entry name" value="Acetyltransferase_Eis"/>
</dbReference>
<name>A0ABD5YGV0_9EURY</name>
<evidence type="ECO:0000313" key="2">
    <source>
        <dbReference type="EMBL" id="MFC7188559.1"/>
    </source>
</evidence>
<evidence type="ECO:0000313" key="3">
    <source>
        <dbReference type="Proteomes" id="UP001596417"/>
    </source>
</evidence>
<dbReference type="Pfam" id="PF13527">
    <property type="entry name" value="Acetyltransf_9"/>
    <property type="match status" value="1"/>
</dbReference>
<dbReference type="Pfam" id="PF13530">
    <property type="entry name" value="SCP2_2"/>
    <property type="match status" value="1"/>
</dbReference>
<dbReference type="InterPro" id="IPR025559">
    <property type="entry name" value="Eis_dom"/>
</dbReference>
<keyword evidence="3" id="KW-1185">Reference proteome</keyword>
<dbReference type="AlphaFoldDB" id="A0ABD5YGV0"/>
<dbReference type="GO" id="GO:0016746">
    <property type="term" value="F:acyltransferase activity"/>
    <property type="evidence" value="ECO:0007669"/>
    <property type="project" value="UniProtKB-KW"/>
</dbReference>
<dbReference type="InterPro" id="IPR000182">
    <property type="entry name" value="GNAT_dom"/>
</dbReference>
<dbReference type="RefSeq" id="WP_248904003.1">
    <property type="nucleotide sequence ID" value="NZ_CP109979.1"/>
</dbReference>
<dbReference type="PANTHER" id="PTHR37817">
    <property type="entry name" value="N-ACETYLTRANSFERASE EIS"/>
    <property type="match status" value="1"/>
</dbReference>
<dbReference type="SUPFAM" id="SSF55729">
    <property type="entry name" value="Acyl-CoA N-acyltransferases (Nat)"/>
    <property type="match status" value="1"/>
</dbReference>
<dbReference type="PROSITE" id="PS51186">
    <property type="entry name" value="GNAT"/>
    <property type="match status" value="1"/>
</dbReference>